<protein>
    <submittedName>
        <fullName evidence="2">Uncharacterized protein</fullName>
    </submittedName>
</protein>
<dbReference type="EMBL" id="CAJNYV010002263">
    <property type="protein sequence ID" value="CAF3465616.1"/>
    <property type="molecule type" value="Genomic_DNA"/>
</dbReference>
<dbReference type="Proteomes" id="UP000663865">
    <property type="component" value="Unassembled WGS sequence"/>
</dbReference>
<sequence length="390" mass="45261">MASRFKSVILRHTDSIKRSNLSGIKDTIRSRVTTANHDNGYGTNEFINLNFYDDDNYLSIVKCINGGYYIIEDMLKFMSNYNDCGQKHIDNLKSCSKKSKSKVKAQSTLSSYHTTRAAQLKTICAPSLEAEYLQARHDAIQEVIDECRTKLNRIYPKKSSNSSPKHNRTDYMIDSFEAARSVLLNLSEKLEKLKEQKRKKDAALLEAKILCENLSYTHGVKESKTEKASNSRKKHEQQLEEIENDIARSEDEYEQEKKTYRVEARRIYEKCRVLEEERLELIEDILIKFVKAAYSSENSMQYRAIYKELKSYFIDELNITEDLDFWAQTYGVYDSTRSLSTETNQNDDAHDDDDDDDEEEEEEQEEPSSADTTTSSTKTKSKKNQKQDLL</sequence>
<feature type="compositionally biased region" description="Polar residues" evidence="1">
    <location>
        <begin position="337"/>
        <end position="346"/>
    </location>
</feature>
<reference evidence="2" key="1">
    <citation type="submission" date="2021-02" db="EMBL/GenBank/DDBJ databases">
        <authorList>
            <person name="Nowell W R."/>
        </authorList>
    </citation>
    <scope>NUCLEOTIDE SEQUENCE</scope>
</reference>
<organism evidence="2 4">
    <name type="scientific">Rotaria socialis</name>
    <dbReference type="NCBI Taxonomy" id="392032"/>
    <lineage>
        <taxon>Eukaryota</taxon>
        <taxon>Metazoa</taxon>
        <taxon>Spiralia</taxon>
        <taxon>Gnathifera</taxon>
        <taxon>Rotifera</taxon>
        <taxon>Eurotatoria</taxon>
        <taxon>Bdelloidea</taxon>
        <taxon>Philodinida</taxon>
        <taxon>Philodinidae</taxon>
        <taxon>Rotaria</taxon>
    </lineage>
</organism>
<dbReference type="EMBL" id="CAJOBS010001963">
    <property type="protein sequence ID" value="CAF4778945.1"/>
    <property type="molecule type" value="Genomic_DNA"/>
</dbReference>
<evidence type="ECO:0000256" key="1">
    <source>
        <dbReference type="SAM" id="MobiDB-lite"/>
    </source>
</evidence>
<proteinExistence type="predicted"/>
<evidence type="ECO:0000313" key="4">
    <source>
        <dbReference type="Proteomes" id="UP000663865"/>
    </source>
</evidence>
<gene>
    <name evidence="2" type="ORF">KIK155_LOCUS13426</name>
    <name evidence="3" type="ORF">TOA249_LOCUS22035</name>
</gene>
<feature type="compositionally biased region" description="Acidic residues" evidence="1">
    <location>
        <begin position="349"/>
        <end position="368"/>
    </location>
</feature>
<dbReference type="InterPro" id="IPR027267">
    <property type="entry name" value="AH/BAR_dom_sf"/>
</dbReference>
<dbReference type="Gene3D" id="1.20.1270.60">
    <property type="entry name" value="Arfaptin homology (AH) domain/BAR domain"/>
    <property type="match status" value="1"/>
</dbReference>
<dbReference type="Proteomes" id="UP000663838">
    <property type="component" value="Unassembled WGS sequence"/>
</dbReference>
<evidence type="ECO:0000313" key="2">
    <source>
        <dbReference type="EMBL" id="CAF3465616.1"/>
    </source>
</evidence>
<comment type="caution">
    <text evidence="2">The sequence shown here is derived from an EMBL/GenBank/DDBJ whole genome shotgun (WGS) entry which is preliminary data.</text>
</comment>
<feature type="region of interest" description="Disordered" evidence="1">
    <location>
        <begin position="221"/>
        <end position="242"/>
    </location>
</feature>
<dbReference type="AlphaFoldDB" id="A0A818EV20"/>
<dbReference type="SUPFAM" id="SSF103657">
    <property type="entry name" value="BAR/IMD domain-like"/>
    <property type="match status" value="1"/>
</dbReference>
<name>A0A818EV20_9BILA</name>
<feature type="compositionally biased region" description="Low complexity" evidence="1">
    <location>
        <begin position="369"/>
        <end position="378"/>
    </location>
</feature>
<evidence type="ECO:0000313" key="3">
    <source>
        <dbReference type="EMBL" id="CAF4778945.1"/>
    </source>
</evidence>
<feature type="region of interest" description="Disordered" evidence="1">
    <location>
        <begin position="337"/>
        <end position="390"/>
    </location>
</feature>
<accession>A0A818EV20</accession>